<evidence type="ECO:0000313" key="3">
    <source>
        <dbReference type="Proteomes" id="UP001272242"/>
    </source>
</evidence>
<proteinExistence type="predicted"/>
<comment type="caution">
    <text evidence="2">The sequence shown here is derived from an EMBL/GenBank/DDBJ whole genome shotgun (WGS) entry which is preliminary data.</text>
</comment>
<dbReference type="InterPro" id="IPR038721">
    <property type="entry name" value="IS701-like_DDE_dom"/>
</dbReference>
<name>A0ABU5EUI9_9BACT</name>
<sequence>MTIGRRTVANILRTLRHLALGHRTDYQRVLSRAPWSGLALGGAQMRFVLDHLLPDGPVRLVGDDTVDGHKGARVYGKARHRDPARSTHSYTAFRHGHKWVVLAVLVKFPFATRPWALPVLIDLYRSADDDRKRNRPHRPPARIMCVLLRVLLVRFPGRTFVFAGDSGYGTHDHPFSRPGAIPNILCGQELRKGWEG</sequence>
<feature type="domain" description="Transposase IS701-like DDE" evidence="1">
    <location>
        <begin position="2"/>
        <end position="171"/>
    </location>
</feature>
<organism evidence="2 3">
    <name type="scientific">Gemmata algarum</name>
    <dbReference type="NCBI Taxonomy" id="2975278"/>
    <lineage>
        <taxon>Bacteria</taxon>
        <taxon>Pseudomonadati</taxon>
        <taxon>Planctomycetota</taxon>
        <taxon>Planctomycetia</taxon>
        <taxon>Gemmatales</taxon>
        <taxon>Gemmataceae</taxon>
        <taxon>Gemmata</taxon>
    </lineage>
</organism>
<dbReference type="Pfam" id="PF13546">
    <property type="entry name" value="DDE_5"/>
    <property type="match status" value="1"/>
</dbReference>
<evidence type="ECO:0000313" key="2">
    <source>
        <dbReference type="EMBL" id="MDY3558963.1"/>
    </source>
</evidence>
<dbReference type="EMBL" id="JAXBLV010000067">
    <property type="protein sequence ID" value="MDY3558963.1"/>
    <property type="molecule type" value="Genomic_DNA"/>
</dbReference>
<keyword evidence="3" id="KW-1185">Reference proteome</keyword>
<dbReference type="Proteomes" id="UP001272242">
    <property type="component" value="Unassembled WGS sequence"/>
</dbReference>
<reference evidence="3" key="1">
    <citation type="journal article" date="2023" name="Mar. Drugs">
        <title>Gemmata algarum, a Novel Planctomycete Isolated from an Algal Mat, Displays Antimicrobial Activity.</title>
        <authorList>
            <person name="Kumar G."/>
            <person name="Kallscheuer N."/>
            <person name="Kashif M."/>
            <person name="Ahamad S."/>
            <person name="Jagadeeshwari U."/>
            <person name="Pannikurungottu S."/>
            <person name="Haufschild T."/>
            <person name="Kabuu M."/>
            <person name="Sasikala C."/>
            <person name="Jogler C."/>
            <person name="Ramana C."/>
        </authorList>
    </citation>
    <scope>NUCLEOTIDE SEQUENCE [LARGE SCALE GENOMIC DNA]</scope>
    <source>
        <strain evidence="3">JC673</strain>
    </source>
</reference>
<gene>
    <name evidence="2" type="ORF">R5W23_006139</name>
</gene>
<feature type="non-terminal residue" evidence="2">
    <location>
        <position position="196"/>
    </location>
</feature>
<evidence type="ECO:0000259" key="1">
    <source>
        <dbReference type="Pfam" id="PF13546"/>
    </source>
</evidence>
<accession>A0ABU5EUI9</accession>
<protein>
    <submittedName>
        <fullName evidence="2">Transposase</fullName>
    </submittedName>
</protein>